<accession>A0A8D8KYA6</accession>
<evidence type="ECO:0000313" key="1">
    <source>
        <dbReference type="EMBL" id="CAG6595797.1"/>
    </source>
</evidence>
<reference evidence="1" key="1">
    <citation type="submission" date="2021-05" db="EMBL/GenBank/DDBJ databases">
        <authorList>
            <person name="Alioto T."/>
            <person name="Alioto T."/>
            <person name="Gomez Garrido J."/>
        </authorList>
    </citation>
    <scope>NUCLEOTIDE SEQUENCE</scope>
</reference>
<sequence>MISKHYEMTVRHKASHSIFLPSPAVSKPSFLLLPFYPQYPTAYRFVSVRCGLMAYLLLLLWNCDVPIAFCATAIPGKLPPPVLPLAFFTTGGSLTMTTGDGGPSCWGSIVPEVVDEDSRLEMADHSFCFSRNCFTLYSIWARSTPQLWSSDCRWRWWAGWYCGSGPWLLLL</sequence>
<proteinExistence type="predicted"/>
<name>A0A8D8KYA6_CULPI</name>
<dbReference type="EMBL" id="HBUE01335747">
    <property type="protein sequence ID" value="CAG6595797.1"/>
    <property type="molecule type" value="Transcribed_RNA"/>
</dbReference>
<dbReference type="EMBL" id="HBUE01228980">
    <property type="protein sequence ID" value="CAG6543671.1"/>
    <property type="molecule type" value="Transcribed_RNA"/>
</dbReference>
<organism evidence="1">
    <name type="scientific">Culex pipiens</name>
    <name type="common">House mosquito</name>
    <dbReference type="NCBI Taxonomy" id="7175"/>
    <lineage>
        <taxon>Eukaryota</taxon>
        <taxon>Metazoa</taxon>
        <taxon>Ecdysozoa</taxon>
        <taxon>Arthropoda</taxon>
        <taxon>Hexapoda</taxon>
        <taxon>Insecta</taxon>
        <taxon>Pterygota</taxon>
        <taxon>Neoptera</taxon>
        <taxon>Endopterygota</taxon>
        <taxon>Diptera</taxon>
        <taxon>Nematocera</taxon>
        <taxon>Culicoidea</taxon>
        <taxon>Culicidae</taxon>
        <taxon>Culicinae</taxon>
        <taxon>Culicini</taxon>
        <taxon>Culex</taxon>
        <taxon>Culex</taxon>
    </lineage>
</organism>
<protein>
    <submittedName>
        <fullName evidence="1">(northern house mosquito) hypothetical protein</fullName>
    </submittedName>
</protein>
<dbReference type="AlphaFoldDB" id="A0A8D8KYA6"/>